<dbReference type="KEGG" id="gra:105795349"/>
<dbReference type="CDD" id="cd00202">
    <property type="entry name" value="ZnF_GATA"/>
    <property type="match status" value="1"/>
</dbReference>
<keyword evidence="10 11" id="KW-0539">Nucleus</keyword>
<dbReference type="Proteomes" id="UP000032304">
    <property type="component" value="Chromosome 5"/>
</dbReference>
<dbReference type="FunFam" id="3.30.50.10:FF:000018">
    <property type="entry name" value="GATA transcription factor"/>
    <property type="match status" value="1"/>
</dbReference>
<dbReference type="Gramene" id="KJB32567">
    <property type="protein sequence ID" value="KJB32567"/>
    <property type="gene ID" value="B456_005G247900"/>
</dbReference>
<dbReference type="eggNOG" id="KOG1601">
    <property type="taxonomic scope" value="Eukaryota"/>
</dbReference>
<keyword evidence="9 11" id="KW-0804">Transcription</keyword>
<dbReference type="InterPro" id="IPR016679">
    <property type="entry name" value="TF_GATA_pln"/>
</dbReference>
<evidence type="ECO:0000313" key="15">
    <source>
        <dbReference type="EMBL" id="KJB32567.1"/>
    </source>
</evidence>
<dbReference type="SUPFAM" id="SSF57716">
    <property type="entry name" value="Glucocorticoid receptor-like (DNA-binding domain)"/>
    <property type="match status" value="1"/>
</dbReference>
<evidence type="ECO:0000256" key="5">
    <source>
        <dbReference type="ARBA" id="ARBA00022833"/>
    </source>
</evidence>
<evidence type="ECO:0000256" key="2">
    <source>
        <dbReference type="ARBA" id="ARBA00005694"/>
    </source>
</evidence>
<evidence type="ECO:0000259" key="14">
    <source>
        <dbReference type="PROSITE" id="PS50114"/>
    </source>
</evidence>
<dbReference type="Gene3D" id="3.30.50.10">
    <property type="entry name" value="Erythroid Transcription Factor GATA-1, subunit A"/>
    <property type="match status" value="1"/>
</dbReference>
<evidence type="ECO:0000256" key="7">
    <source>
        <dbReference type="ARBA" id="ARBA00023125"/>
    </source>
</evidence>
<evidence type="ECO:0000256" key="13">
    <source>
        <dbReference type="SAM" id="MobiDB-lite"/>
    </source>
</evidence>
<dbReference type="AlphaFoldDB" id="A0A0D2NI24"/>
<dbReference type="GO" id="GO:0005634">
    <property type="term" value="C:nucleus"/>
    <property type="evidence" value="ECO:0007669"/>
    <property type="project" value="UniProtKB-SubCell"/>
</dbReference>
<proteinExistence type="inferred from homology"/>
<sequence>MELCMEAKALKSSVRGEFTKNSHNQNQHVAFDDFFSSNGGVSSEEFSVDCFFDFTNGEFEEENEEKNSALIFSQEERVTDDDSNSNSSSFSFDSGLTNELSVPDDEIAGLEWVSQFVDDSFPVLPFSCPVFKQQAENQPEARFEPESAPVFVKTPCFSSPIPSKSRSKRAKPTGKTWPFGSFSRFESSTSSTTTASSSSTSSGFSISSTPTQKPNLGDIIEPPTKKQRRKSVVQSNGNAFQRRCSHCQVQKTPQWRTGPLGAKTLCNACGVRYKSGRLYPEYRPACSPTFSGDMHSNSHRKVLEMRKKKELAGKEPDELTPVVPSF</sequence>
<keyword evidence="3" id="KW-0479">Metal-binding</keyword>
<comment type="subcellular location">
    <subcellularLocation>
        <location evidence="1 11">Nucleus</location>
    </subcellularLocation>
</comment>
<organism evidence="15 16">
    <name type="scientific">Gossypium raimondii</name>
    <name type="common">Peruvian cotton</name>
    <name type="synonym">Gossypium klotzschianum subsp. raimondii</name>
    <dbReference type="NCBI Taxonomy" id="29730"/>
    <lineage>
        <taxon>Eukaryota</taxon>
        <taxon>Viridiplantae</taxon>
        <taxon>Streptophyta</taxon>
        <taxon>Embryophyta</taxon>
        <taxon>Tracheophyta</taxon>
        <taxon>Spermatophyta</taxon>
        <taxon>Magnoliopsida</taxon>
        <taxon>eudicotyledons</taxon>
        <taxon>Gunneridae</taxon>
        <taxon>Pentapetalae</taxon>
        <taxon>rosids</taxon>
        <taxon>malvids</taxon>
        <taxon>Malvales</taxon>
        <taxon>Malvaceae</taxon>
        <taxon>Malvoideae</taxon>
        <taxon>Gossypium</taxon>
    </lineage>
</organism>
<keyword evidence="16" id="KW-1185">Reference proteome</keyword>
<dbReference type="OrthoDB" id="2162994at2759"/>
<evidence type="ECO:0000313" key="16">
    <source>
        <dbReference type="Proteomes" id="UP000032304"/>
    </source>
</evidence>
<dbReference type="PROSITE" id="PS00344">
    <property type="entry name" value="GATA_ZN_FINGER_1"/>
    <property type="match status" value="1"/>
</dbReference>
<feature type="domain" description="GATA-type" evidence="14">
    <location>
        <begin position="242"/>
        <end position="274"/>
    </location>
</feature>
<dbReference type="InterPro" id="IPR000679">
    <property type="entry name" value="Znf_GATA"/>
</dbReference>
<dbReference type="Pfam" id="PF00320">
    <property type="entry name" value="GATA"/>
    <property type="match status" value="1"/>
</dbReference>
<evidence type="ECO:0000256" key="6">
    <source>
        <dbReference type="ARBA" id="ARBA00023015"/>
    </source>
</evidence>
<keyword evidence="4 12" id="KW-0863">Zinc-finger</keyword>
<evidence type="ECO:0000256" key="1">
    <source>
        <dbReference type="ARBA" id="ARBA00004123"/>
    </source>
</evidence>
<evidence type="ECO:0000256" key="3">
    <source>
        <dbReference type="ARBA" id="ARBA00022723"/>
    </source>
</evidence>
<evidence type="ECO:0000256" key="10">
    <source>
        <dbReference type="ARBA" id="ARBA00023242"/>
    </source>
</evidence>
<dbReference type="InterPro" id="IPR013088">
    <property type="entry name" value="Znf_NHR/GATA"/>
</dbReference>
<dbReference type="InterPro" id="IPR051140">
    <property type="entry name" value="GATA_TF"/>
</dbReference>
<dbReference type="PANTHER" id="PTHR45658">
    <property type="entry name" value="GATA TRANSCRIPTION FACTOR"/>
    <property type="match status" value="1"/>
</dbReference>
<reference evidence="15 16" key="1">
    <citation type="journal article" date="2012" name="Nature">
        <title>Repeated polyploidization of Gossypium genomes and the evolution of spinnable cotton fibres.</title>
        <authorList>
            <person name="Paterson A.H."/>
            <person name="Wendel J.F."/>
            <person name="Gundlach H."/>
            <person name="Guo H."/>
            <person name="Jenkins J."/>
            <person name="Jin D."/>
            <person name="Llewellyn D."/>
            <person name="Showmaker K.C."/>
            <person name="Shu S."/>
            <person name="Udall J."/>
            <person name="Yoo M.J."/>
            <person name="Byers R."/>
            <person name="Chen W."/>
            <person name="Doron-Faigenboim A."/>
            <person name="Duke M.V."/>
            <person name="Gong L."/>
            <person name="Grimwood J."/>
            <person name="Grover C."/>
            <person name="Grupp K."/>
            <person name="Hu G."/>
            <person name="Lee T.H."/>
            <person name="Li J."/>
            <person name="Lin L."/>
            <person name="Liu T."/>
            <person name="Marler B.S."/>
            <person name="Page J.T."/>
            <person name="Roberts A.W."/>
            <person name="Romanel E."/>
            <person name="Sanders W.S."/>
            <person name="Szadkowski E."/>
            <person name="Tan X."/>
            <person name="Tang H."/>
            <person name="Xu C."/>
            <person name="Wang J."/>
            <person name="Wang Z."/>
            <person name="Zhang D."/>
            <person name="Zhang L."/>
            <person name="Ashrafi H."/>
            <person name="Bedon F."/>
            <person name="Bowers J.E."/>
            <person name="Brubaker C.L."/>
            <person name="Chee P.W."/>
            <person name="Das S."/>
            <person name="Gingle A.R."/>
            <person name="Haigler C.H."/>
            <person name="Harker D."/>
            <person name="Hoffmann L.V."/>
            <person name="Hovav R."/>
            <person name="Jones D.C."/>
            <person name="Lemke C."/>
            <person name="Mansoor S."/>
            <person name="ur Rahman M."/>
            <person name="Rainville L.N."/>
            <person name="Rambani A."/>
            <person name="Reddy U.K."/>
            <person name="Rong J.K."/>
            <person name="Saranga Y."/>
            <person name="Scheffler B.E."/>
            <person name="Scheffler J.A."/>
            <person name="Stelly D.M."/>
            <person name="Triplett B.A."/>
            <person name="Van Deynze A."/>
            <person name="Vaslin M.F."/>
            <person name="Waghmare V.N."/>
            <person name="Walford S.A."/>
            <person name="Wright R.J."/>
            <person name="Zaki E.A."/>
            <person name="Zhang T."/>
            <person name="Dennis E.S."/>
            <person name="Mayer K.F."/>
            <person name="Peterson D.G."/>
            <person name="Rokhsar D.S."/>
            <person name="Wang X."/>
            <person name="Schmutz J."/>
        </authorList>
    </citation>
    <scope>NUCLEOTIDE SEQUENCE [LARGE SCALE GENOMIC DNA]</scope>
</reference>
<protein>
    <recommendedName>
        <fullName evidence="11">GATA transcription factor</fullName>
    </recommendedName>
</protein>
<feature type="region of interest" description="Disordered" evidence="13">
    <location>
        <begin position="185"/>
        <end position="237"/>
    </location>
</feature>
<dbReference type="OMA" id="DEFWCAT"/>
<evidence type="ECO:0000256" key="8">
    <source>
        <dbReference type="ARBA" id="ARBA00023159"/>
    </source>
</evidence>
<evidence type="ECO:0000256" key="9">
    <source>
        <dbReference type="ARBA" id="ARBA00023163"/>
    </source>
</evidence>
<gene>
    <name evidence="15" type="ORF">B456_005G247900</name>
</gene>
<feature type="compositionally biased region" description="Low complexity" evidence="13">
    <location>
        <begin position="185"/>
        <end position="211"/>
    </location>
</feature>
<dbReference type="GO" id="GO:0008270">
    <property type="term" value="F:zinc ion binding"/>
    <property type="evidence" value="ECO:0007669"/>
    <property type="project" value="UniProtKB-KW"/>
</dbReference>
<name>A0A0D2NI24_GOSRA</name>
<comment type="similarity">
    <text evidence="2 11">Belongs to the type IV zinc-finger family. Class A subfamily.</text>
</comment>
<evidence type="ECO:0000256" key="11">
    <source>
        <dbReference type="PIRNR" id="PIRNR016992"/>
    </source>
</evidence>
<keyword evidence="5" id="KW-0862">Zinc</keyword>
<evidence type="ECO:0000256" key="4">
    <source>
        <dbReference type="ARBA" id="ARBA00022771"/>
    </source>
</evidence>
<dbReference type="GO" id="GO:0030154">
    <property type="term" value="P:cell differentiation"/>
    <property type="evidence" value="ECO:0007669"/>
    <property type="project" value="TreeGrafter"/>
</dbReference>
<keyword evidence="8 11" id="KW-0010">Activator</keyword>
<accession>A0A0D2NI24</accession>
<comment type="function">
    <text evidence="11">Transcriptional activator that specifically binds 5'-GATA-3' or 5'-GAT-3' motifs within gene promoters.</text>
</comment>
<dbReference type="GO" id="GO:0043565">
    <property type="term" value="F:sequence-specific DNA binding"/>
    <property type="evidence" value="ECO:0007669"/>
    <property type="project" value="InterPro"/>
</dbReference>
<keyword evidence="7 11" id="KW-0238">DNA-binding</keyword>
<dbReference type="GO" id="GO:0045893">
    <property type="term" value="P:positive regulation of DNA-templated transcription"/>
    <property type="evidence" value="ECO:0007669"/>
    <property type="project" value="InterPro"/>
</dbReference>
<dbReference type="PANTHER" id="PTHR45658:SF41">
    <property type="entry name" value="GATA TRANSCRIPTION FACTOR 3"/>
    <property type="match status" value="1"/>
</dbReference>
<keyword evidence="6 11" id="KW-0805">Transcription regulation</keyword>
<dbReference type="EMBL" id="CM001744">
    <property type="protein sequence ID" value="KJB32567.1"/>
    <property type="molecule type" value="Genomic_DNA"/>
</dbReference>
<dbReference type="STRING" id="29730.A0A0D2NI24"/>
<dbReference type="SMART" id="SM00401">
    <property type="entry name" value="ZnF_GATA"/>
    <property type="match status" value="1"/>
</dbReference>
<dbReference type="PIRSF" id="PIRSF016992">
    <property type="entry name" value="TF_GATA_plant"/>
    <property type="match status" value="1"/>
</dbReference>
<dbReference type="PROSITE" id="PS50114">
    <property type="entry name" value="GATA_ZN_FINGER_2"/>
    <property type="match status" value="1"/>
</dbReference>
<evidence type="ECO:0000256" key="12">
    <source>
        <dbReference type="PROSITE-ProRule" id="PRU00094"/>
    </source>
</evidence>